<dbReference type="EMBL" id="WJJP01000645">
    <property type="protein sequence ID" value="MBD3326831.1"/>
    <property type="molecule type" value="Genomic_DNA"/>
</dbReference>
<organism evidence="1 2">
    <name type="scientific">candidate division KSB3 bacterium</name>
    <dbReference type="NCBI Taxonomy" id="2044937"/>
    <lineage>
        <taxon>Bacteria</taxon>
        <taxon>candidate division KSB3</taxon>
    </lineage>
</organism>
<gene>
    <name evidence="1" type="ORF">GF339_19765</name>
</gene>
<dbReference type="SUPFAM" id="SSF54001">
    <property type="entry name" value="Cysteine proteinases"/>
    <property type="match status" value="1"/>
</dbReference>
<evidence type="ECO:0000313" key="2">
    <source>
        <dbReference type="Proteomes" id="UP000649604"/>
    </source>
</evidence>
<proteinExistence type="predicted"/>
<dbReference type="InterPro" id="IPR038765">
    <property type="entry name" value="Papain-like_cys_pep_sf"/>
</dbReference>
<accession>A0A9D5JZV2</accession>
<dbReference type="AlphaFoldDB" id="A0A9D5JZV2"/>
<dbReference type="Gene3D" id="3.90.1720.10">
    <property type="entry name" value="endopeptidase domain like (from Nostoc punctiforme)"/>
    <property type="match status" value="1"/>
</dbReference>
<name>A0A9D5JZV2_9BACT</name>
<evidence type="ECO:0000313" key="1">
    <source>
        <dbReference type="EMBL" id="MBD3326831.1"/>
    </source>
</evidence>
<comment type="caution">
    <text evidence="1">The sequence shown here is derived from an EMBL/GenBank/DDBJ whole genome shotgun (WGS) entry which is preliminary data.</text>
</comment>
<protein>
    <submittedName>
        <fullName evidence="1">Uncharacterized protein</fullName>
    </submittedName>
</protein>
<sequence length="216" mass="24394">MAMKCMPYEDVKSQMQAGDVIAFGGSSHFSGIIKMAIRAEVSHIGVILQAHVKDQATGELGHTIIDSTSRQGVLVSSLLDRVNEYDGDVWWLPLRRDLRETLFQAEAFYDFLCQQQGKRYDRHQAAGSAIDYFDRLPFGWRGPGYNPEDFERFFCSELVAAGLKAAGVVPLLLNSSEATPIDICRWKIYEPDYYLLKGKVLKEISGYNTLDPSQWE</sequence>
<dbReference type="Proteomes" id="UP000649604">
    <property type="component" value="Unassembled WGS sequence"/>
</dbReference>
<reference evidence="1" key="1">
    <citation type="submission" date="2019-11" db="EMBL/GenBank/DDBJ databases">
        <title>Microbial mats filling the niche in hypersaline microbial mats.</title>
        <authorList>
            <person name="Wong H.L."/>
            <person name="Macleod F.I."/>
            <person name="White R.A. III"/>
            <person name="Burns B.P."/>
        </authorList>
    </citation>
    <scope>NUCLEOTIDE SEQUENCE</scope>
    <source>
        <strain evidence="1">Rbin_158</strain>
    </source>
</reference>